<dbReference type="RefSeq" id="WP_184170184.1">
    <property type="nucleotide sequence ID" value="NZ_BAABAG010000002.1"/>
</dbReference>
<organism evidence="3 4">
    <name type="scientific">Micrococcus endophyticus</name>
    <dbReference type="NCBI Taxonomy" id="455343"/>
    <lineage>
        <taxon>Bacteria</taxon>
        <taxon>Bacillati</taxon>
        <taxon>Actinomycetota</taxon>
        <taxon>Actinomycetes</taxon>
        <taxon>Micrococcales</taxon>
        <taxon>Micrococcaceae</taxon>
        <taxon>Micrococcus</taxon>
    </lineage>
</organism>
<dbReference type="PANTHER" id="PTHR43736:SF4">
    <property type="entry name" value="SLR1690 PROTEIN"/>
    <property type="match status" value="1"/>
</dbReference>
<dbReference type="SUPFAM" id="SSF46785">
    <property type="entry name" value="Winged helix' DNA-binding domain"/>
    <property type="match status" value="1"/>
</dbReference>
<dbReference type="Pfam" id="PF21906">
    <property type="entry name" value="WHD_NrtR"/>
    <property type="match status" value="1"/>
</dbReference>
<dbReference type="EMBL" id="JACHMW010000001">
    <property type="protein sequence ID" value="MBB5847744.1"/>
    <property type="molecule type" value="Genomic_DNA"/>
</dbReference>
<dbReference type="InterPro" id="IPR036390">
    <property type="entry name" value="WH_DNA-bd_sf"/>
</dbReference>
<reference evidence="3 4" key="1">
    <citation type="submission" date="2020-08" db="EMBL/GenBank/DDBJ databases">
        <title>Sequencing the genomes of 1000 actinobacteria strains.</title>
        <authorList>
            <person name="Klenk H.-P."/>
        </authorList>
    </citation>
    <scope>NUCLEOTIDE SEQUENCE [LARGE SCALE GENOMIC DNA]</scope>
    <source>
        <strain evidence="3 4">DSM 17945</strain>
    </source>
</reference>
<evidence type="ECO:0000256" key="1">
    <source>
        <dbReference type="SAM" id="MobiDB-lite"/>
    </source>
</evidence>
<evidence type="ECO:0000313" key="4">
    <source>
        <dbReference type="Proteomes" id="UP000567246"/>
    </source>
</evidence>
<keyword evidence="4" id="KW-1185">Reference proteome</keyword>
<feature type="region of interest" description="Disordered" evidence="1">
    <location>
        <begin position="208"/>
        <end position="245"/>
    </location>
</feature>
<dbReference type="InterPro" id="IPR054105">
    <property type="entry name" value="WHD_NrtR"/>
</dbReference>
<feature type="compositionally biased region" description="Basic residues" evidence="1">
    <location>
        <begin position="215"/>
        <end position="225"/>
    </location>
</feature>
<accession>A0A7W9JHD1</accession>
<sequence>MPAPEARVTVAVSTAVFGVRADASGAPRLHVALVPRMREPFLDRWALPGTWLAADEELADAAARVAAETVPGPVRRLEQLAAFGAVDRSPTGRVLTVAHWALSPALDDDGAAPSYSGGLDVAGLPAGVHVRWQRADAPPAMAFDHAEILTAAVARLRADLPRAGVAHALLGPSFTLAELRAVHEAVLGRTLDAANFRRATLATGVLEETGEVRAGTRHRPPKLYRYRPADGAPPPAAPDDPGDLS</sequence>
<name>A0A7W9JHD1_9MICC</name>
<evidence type="ECO:0000313" key="3">
    <source>
        <dbReference type="EMBL" id="MBB5847744.1"/>
    </source>
</evidence>
<dbReference type="SUPFAM" id="SSF55811">
    <property type="entry name" value="Nudix"/>
    <property type="match status" value="1"/>
</dbReference>
<dbReference type="Proteomes" id="UP000567246">
    <property type="component" value="Unassembled WGS sequence"/>
</dbReference>
<proteinExistence type="predicted"/>
<dbReference type="PANTHER" id="PTHR43736">
    <property type="entry name" value="ADP-RIBOSE PYROPHOSPHATASE"/>
    <property type="match status" value="1"/>
</dbReference>
<gene>
    <name evidence="3" type="ORF">HDA33_000308</name>
</gene>
<comment type="caution">
    <text evidence="3">The sequence shown here is derived from an EMBL/GenBank/DDBJ whole genome shotgun (WGS) entry which is preliminary data.</text>
</comment>
<dbReference type="InterPro" id="IPR015797">
    <property type="entry name" value="NUDIX_hydrolase-like_dom_sf"/>
</dbReference>
<evidence type="ECO:0000259" key="2">
    <source>
        <dbReference type="Pfam" id="PF21906"/>
    </source>
</evidence>
<protein>
    <submittedName>
        <fullName evidence="3">ADP-ribose pyrophosphatase YjhB (NUDIX family)</fullName>
    </submittedName>
</protein>
<dbReference type="InterPro" id="IPR036388">
    <property type="entry name" value="WH-like_DNA-bd_sf"/>
</dbReference>
<dbReference type="Gene3D" id="1.10.10.10">
    <property type="entry name" value="Winged helix-like DNA-binding domain superfamily/Winged helix DNA-binding domain"/>
    <property type="match status" value="1"/>
</dbReference>
<dbReference type="AlphaFoldDB" id="A0A7W9JHD1"/>
<feature type="domain" description="NrtR DNA-binding winged helix" evidence="2">
    <location>
        <begin position="168"/>
        <end position="225"/>
    </location>
</feature>
<dbReference type="Gene3D" id="3.90.79.10">
    <property type="entry name" value="Nucleoside Triphosphate Pyrophosphohydrolase"/>
    <property type="match status" value="1"/>
</dbReference>
<dbReference type="CDD" id="cd18873">
    <property type="entry name" value="NUDIX_NadM_like"/>
    <property type="match status" value="1"/>
</dbReference>